<dbReference type="Gene3D" id="3.40.50.300">
    <property type="entry name" value="P-loop containing nucleotide triphosphate hydrolases"/>
    <property type="match status" value="1"/>
</dbReference>
<sequence>MLHVHRASKSPETHVETLDVYLVAKAQWGPRKTMASRNRSQPAYRRNVTATRRLPQALIIGVKKGGTRALLEFIRLHPDVRAVGPETHFFDRHYHRGLEWYR</sequence>
<dbReference type="HOGENOM" id="CLU_2280893_0_0_1"/>
<feature type="binding site" evidence="4">
    <location>
        <begin position="64"/>
        <end position="68"/>
    </location>
    <ligand>
        <name>3'-phosphoadenylyl sulfate</name>
        <dbReference type="ChEBI" id="CHEBI:58339"/>
    </ligand>
</feature>
<dbReference type="PANTHER" id="PTHR10605:SF72">
    <property type="entry name" value="HEPARAN SULFATE 3-O SULFOTRANSFERASE-B, ISOFORM A"/>
    <property type="match status" value="1"/>
</dbReference>
<dbReference type="SUPFAM" id="SSF52540">
    <property type="entry name" value="P-loop containing nucleoside triphosphate hydrolases"/>
    <property type="match status" value="1"/>
</dbReference>
<evidence type="ECO:0000313" key="7">
    <source>
        <dbReference type="Proteomes" id="UP000014500"/>
    </source>
</evidence>
<evidence type="ECO:0000256" key="1">
    <source>
        <dbReference type="ARBA" id="ARBA00022679"/>
    </source>
</evidence>
<evidence type="ECO:0000259" key="5">
    <source>
        <dbReference type="Pfam" id="PF00685"/>
    </source>
</evidence>
<evidence type="ECO:0000256" key="3">
    <source>
        <dbReference type="PIRSR" id="PIRSR637359-1"/>
    </source>
</evidence>
<dbReference type="InterPro" id="IPR027417">
    <property type="entry name" value="P-loop_NTPase"/>
</dbReference>
<feature type="active site" description="For sulfotransferase activity" evidence="3">
    <location>
        <position position="64"/>
    </location>
</feature>
<dbReference type="AlphaFoldDB" id="T1JBS9"/>
<organism evidence="6 7">
    <name type="scientific">Strigamia maritima</name>
    <name type="common">European centipede</name>
    <name type="synonym">Geophilus maritimus</name>
    <dbReference type="NCBI Taxonomy" id="126957"/>
    <lineage>
        <taxon>Eukaryota</taxon>
        <taxon>Metazoa</taxon>
        <taxon>Ecdysozoa</taxon>
        <taxon>Arthropoda</taxon>
        <taxon>Myriapoda</taxon>
        <taxon>Chilopoda</taxon>
        <taxon>Pleurostigmophora</taxon>
        <taxon>Geophilomorpha</taxon>
        <taxon>Linotaeniidae</taxon>
        <taxon>Strigamia</taxon>
    </lineage>
</organism>
<dbReference type="InterPro" id="IPR037359">
    <property type="entry name" value="NST/OST"/>
</dbReference>
<evidence type="ECO:0000256" key="4">
    <source>
        <dbReference type="PIRSR" id="PIRSR637359-2"/>
    </source>
</evidence>
<accession>T1JBS9</accession>
<dbReference type="EMBL" id="JH432018">
    <property type="status" value="NOT_ANNOTATED_CDS"/>
    <property type="molecule type" value="Genomic_DNA"/>
</dbReference>
<dbReference type="PhylomeDB" id="T1JBS9"/>
<reference evidence="7" key="1">
    <citation type="submission" date="2011-05" db="EMBL/GenBank/DDBJ databases">
        <authorList>
            <person name="Richards S.R."/>
            <person name="Qu J."/>
            <person name="Jiang H."/>
            <person name="Jhangiani S.N."/>
            <person name="Agravi P."/>
            <person name="Goodspeed R."/>
            <person name="Gross S."/>
            <person name="Mandapat C."/>
            <person name="Jackson L."/>
            <person name="Mathew T."/>
            <person name="Pu L."/>
            <person name="Thornton R."/>
            <person name="Saada N."/>
            <person name="Wilczek-Boney K.B."/>
            <person name="Lee S."/>
            <person name="Kovar C."/>
            <person name="Wu Y."/>
            <person name="Scherer S.E."/>
            <person name="Worley K.C."/>
            <person name="Muzny D.M."/>
            <person name="Gibbs R."/>
        </authorList>
    </citation>
    <scope>NUCLEOTIDE SEQUENCE</scope>
    <source>
        <strain evidence="7">Brora</strain>
    </source>
</reference>
<feature type="domain" description="Sulfotransferase" evidence="5">
    <location>
        <begin position="55"/>
        <end position="101"/>
    </location>
</feature>
<dbReference type="eggNOG" id="KOG3704">
    <property type="taxonomic scope" value="Eukaryota"/>
</dbReference>
<proteinExistence type="predicted"/>
<dbReference type="STRING" id="126957.T1JBS9"/>
<keyword evidence="2" id="KW-0325">Glycoprotein</keyword>
<keyword evidence="7" id="KW-1185">Reference proteome</keyword>
<dbReference type="PANTHER" id="PTHR10605">
    <property type="entry name" value="HEPARAN SULFATE SULFOTRANSFERASE"/>
    <property type="match status" value="1"/>
</dbReference>
<dbReference type="InterPro" id="IPR000863">
    <property type="entry name" value="Sulfotransferase_dom"/>
</dbReference>
<dbReference type="Proteomes" id="UP000014500">
    <property type="component" value="Unassembled WGS sequence"/>
</dbReference>
<dbReference type="GO" id="GO:0008467">
    <property type="term" value="F:[heparan sulfate]-glucosamine 3-sulfotransferase activity"/>
    <property type="evidence" value="ECO:0007669"/>
    <property type="project" value="TreeGrafter"/>
</dbReference>
<evidence type="ECO:0000256" key="2">
    <source>
        <dbReference type="ARBA" id="ARBA00023180"/>
    </source>
</evidence>
<keyword evidence="1" id="KW-0808">Transferase</keyword>
<protein>
    <recommendedName>
        <fullName evidence="5">Sulfotransferase domain-containing protein</fullName>
    </recommendedName>
</protein>
<dbReference type="EnsemblMetazoa" id="SMAR011232-RA">
    <property type="protein sequence ID" value="SMAR011232-PA"/>
    <property type="gene ID" value="SMAR011232"/>
</dbReference>
<dbReference type="Pfam" id="PF00685">
    <property type="entry name" value="Sulfotransfer_1"/>
    <property type="match status" value="1"/>
</dbReference>
<evidence type="ECO:0000313" key="6">
    <source>
        <dbReference type="EnsemblMetazoa" id="SMAR011232-PA"/>
    </source>
</evidence>
<reference evidence="6" key="2">
    <citation type="submission" date="2015-02" db="UniProtKB">
        <authorList>
            <consortium name="EnsemblMetazoa"/>
        </authorList>
    </citation>
    <scope>IDENTIFICATION</scope>
</reference>
<name>T1JBS9_STRMM</name>